<evidence type="ECO:0008006" key="9">
    <source>
        <dbReference type="Google" id="ProtNLM"/>
    </source>
</evidence>
<comment type="subcellular location">
    <subcellularLocation>
        <location evidence="1">Endomembrane system</location>
    </subcellularLocation>
</comment>
<organism evidence="7 8">
    <name type="scientific">Candidatus Lambdaproteobacteria bacterium RIFOXYD2_FULL_50_16</name>
    <dbReference type="NCBI Taxonomy" id="1817772"/>
    <lineage>
        <taxon>Bacteria</taxon>
        <taxon>Pseudomonadati</taxon>
        <taxon>Pseudomonadota</taxon>
        <taxon>Candidatus Lambdaproteobacteria</taxon>
    </lineage>
</organism>
<sequence>MELLDSDLPKLILIPLVAALIGWLTNWVAVKMLFHPKQPINLGLFTLQGVFHKRQKDLARRLGDLIETKLFSHSDIHEKLTSPEFVARLTPILERHLDQFIAERLTGIHPMLALLPEQMRSLIKEKLMEEFEAFLPRMLEGASDSLEDLIQIKDVIRKKVEAFDVSQMEEILFSILKNEFKMIEYVGGVLGFFIGIAQVMIYRYL</sequence>
<keyword evidence="5 6" id="KW-0472">Membrane</keyword>
<dbReference type="EMBL" id="MFNE01000026">
    <property type="protein sequence ID" value="OGG95243.1"/>
    <property type="molecule type" value="Genomic_DNA"/>
</dbReference>
<gene>
    <name evidence="7" type="ORF">A2527_08715</name>
</gene>
<evidence type="ECO:0000256" key="3">
    <source>
        <dbReference type="ARBA" id="ARBA00022692"/>
    </source>
</evidence>
<name>A0A1F6GAU6_9PROT</name>
<accession>A0A1F6GAU6</accession>
<dbReference type="PANTHER" id="PTHR35791:SF1">
    <property type="entry name" value="UPF0754 MEMBRANE PROTEIN YHEB"/>
    <property type="match status" value="1"/>
</dbReference>
<evidence type="ECO:0000313" key="8">
    <source>
        <dbReference type="Proteomes" id="UP000178449"/>
    </source>
</evidence>
<evidence type="ECO:0000256" key="1">
    <source>
        <dbReference type="ARBA" id="ARBA00004308"/>
    </source>
</evidence>
<evidence type="ECO:0000313" key="7">
    <source>
        <dbReference type="EMBL" id="OGG95243.1"/>
    </source>
</evidence>
<dbReference type="AlphaFoldDB" id="A0A1F6GAU6"/>
<proteinExistence type="inferred from homology"/>
<evidence type="ECO:0000256" key="4">
    <source>
        <dbReference type="ARBA" id="ARBA00022989"/>
    </source>
</evidence>
<keyword evidence="3 6" id="KW-0812">Transmembrane</keyword>
<evidence type="ECO:0000256" key="2">
    <source>
        <dbReference type="ARBA" id="ARBA00008053"/>
    </source>
</evidence>
<dbReference type="PANTHER" id="PTHR35791">
    <property type="entry name" value="UPF0754 MEMBRANE PROTEIN YHEB"/>
    <property type="match status" value="1"/>
</dbReference>
<evidence type="ECO:0000256" key="5">
    <source>
        <dbReference type="ARBA" id="ARBA00023136"/>
    </source>
</evidence>
<protein>
    <recommendedName>
        <fullName evidence="9">DUF445 domain-containing protein</fullName>
    </recommendedName>
</protein>
<dbReference type="InterPro" id="IPR007383">
    <property type="entry name" value="DUF445"/>
</dbReference>
<comment type="similarity">
    <text evidence="2">Belongs to the UPF0754 family.</text>
</comment>
<keyword evidence="4 6" id="KW-1133">Transmembrane helix</keyword>
<dbReference type="STRING" id="1817772.A2527_08715"/>
<evidence type="ECO:0000256" key="6">
    <source>
        <dbReference type="SAM" id="Phobius"/>
    </source>
</evidence>
<feature type="transmembrane region" description="Helical" evidence="6">
    <location>
        <begin position="182"/>
        <end position="202"/>
    </location>
</feature>
<feature type="transmembrane region" description="Helical" evidence="6">
    <location>
        <begin position="12"/>
        <end position="34"/>
    </location>
</feature>
<dbReference type="Pfam" id="PF04286">
    <property type="entry name" value="DUF445"/>
    <property type="match status" value="1"/>
</dbReference>
<comment type="caution">
    <text evidence="7">The sequence shown here is derived from an EMBL/GenBank/DDBJ whole genome shotgun (WGS) entry which is preliminary data.</text>
</comment>
<dbReference type="GO" id="GO:0012505">
    <property type="term" value="C:endomembrane system"/>
    <property type="evidence" value="ECO:0007669"/>
    <property type="project" value="UniProtKB-SubCell"/>
</dbReference>
<dbReference type="Proteomes" id="UP000178449">
    <property type="component" value="Unassembled WGS sequence"/>
</dbReference>
<reference evidence="7 8" key="1">
    <citation type="journal article" date="2016" name="Nat. Commun.">
        <title>Thousands of microbial genomes shed light on interconnected biogeochemical processes in an aquifer system.</title>
        <authorList>
            <person name="Anantharaman K."/>
            <person name="Brown C.T."/>
            <person name="Hug L.A."/>
            <person name="Sharon I."/>
            <person name="Castelle C.J."/>
            <person name="Probst A.J."/>
            <person name="Thomas B.C."/>
            <person name="Singh A."/>
            <person name="Wilkins M.J."/>
            <person name="Karaoz U."/>
            <person name="Brodie E.L."/>
            <person name="Williams K.H."/>
            <person name="Hubbard S.S."/>
            <person name="Banfield J.F."/>
        </authorList>
    </citation>
    <scope>NUCLEOTIDE SEQUENCE [LARGE SCALE GENOMIC DNA]</scope>
</reference>